<protein>
    <submittedName>
        <fullName evidence="1">Uncharacterized protein</fullName>
    </submittedName>
</protein>
<dbReference type="Gene3D" id="3.20.20.70">
    <property type="entry name" value="Aldolase class I"/>
    <property type="match status" value="1"/>
</dbReference>
<accession>X0UBJ8</accession>
<dbReference type="EMBL" id="BARS01022715">
    <property type="protein sequence ID" value="GAG03174.1"/>
    <property type="molecule type" value="Genomic_DNA"/>
</dbReference>
<evidence type="ECO:0000313" key="1">
    <source>
        <dbReference type="EMBL" id="GAG03174.1"/>
    </source>
</evidence>
<gene>
    <name evidence="1" type="ORF">S01H1_36271</name>
</gene>
<sequence>MGESKKREIFTPVNIGKVRIENRIAMAPMAT</sequence>
<dbReference type="InterPro" id="IPR013785">
    <property type="entry name" value="Aldolase_TIM"/>
</dbReference>
<name>X0UBJ8_9ZZZZ</name>
<dbReference type="AlphaFoldDB" id="X0UBJ8"/>
<feature type="non-terminal residue" evidence="1">
    <location>
        <position position="31"/>
    </location>
</feature>
<reference evidence="1" key="1">
    <citation type="journal article" date="2014" name="Front. Microbiol.">
        <title>High frequency of phylogenetically diverse reductive dehalogenase-homologous genes in deep subseafloor sedimentary metagenomes.</title>
        <authorList>
            <person name="Kawai M."/>
            <person name="Futagami T."/>
            <person name="Toyoda A."/>
            <person name="Takaki Y."/>
            <person name="Nishi S."/>
            <person name="Hori S."/>
            <person name="Arai W."/>
            <person name="Tsubouchi T."/>
            <person name="Morono Y."/>
            <person name="Uchiyama I."/>
            <person name="Ito T."/>
            <person name="Fujiyama A."/>
            <person name="Inagaki F."/>
            <person name="Takami H."/>
        </authorList>
    </citation>
    <scope>NUCLEOTIDE SEQUENCE</scope>
    <source>
        <strain evidence="1">Expedition CK06-06</strain>
    </source>
</reference>
<organism evidence="1">
    <name type="scientific">marine sediment metagenome</name>
    <dbReference type="NCBI Taxonomy" id="412755"/>
    <lineage>
        <taxon>unclassified sequences</taxon>
        <taxon>metagenomes</taxon>
        <taxon>ecological metagenomes</taxon>
    </lineage>
</organism>
<proteinExistence type="predicted"/>
<comment type="caution">
    <text evidence="1">The sequence shown here is derived from an EMBL/GenBank/DDBJ whole genome shotgun (WGS) entry which is preliminary data.</text>
</comment>
<dbReference type="SUPFAM" id="SSF51395">
    <property type="entry name" value="FMN-linked oxidoreductases"/>
    <property type="match status" value="1"/>
</dbReference>